<evidence type="ECO:0008006" key="4">
    <source>
        <dbReference type="Google" id="ProtNLM"/>
    </source>
</evidence>
<evidence type="ECO:0000256" key="1">
    <source>
        <dbReference type="SAM" id="SignalP"/>
    </source>
</evidence>
<name>A0A179I6W8_CORDF</name>
<dbReference type="OMA" id="CKKCGCG"/>
<sequence length="137" mass="14539">MKASIAILLQAASLATALTRGDVSYTEAEAICGDLGVLEVPFGVDPYTVRACNEHPTINETELLSLEKRKCWYGPQDSGCSKSGWCYRNCNNGGTGAWCWTTVGGPLDSWKSCKHDDECGRNDSCGGGGCKKCGCGC</sequence>
<keyword evidence="3" id="KW-1185">Reference proteome</keyword>
<protein>
    <recommendedName>
        <fullName evidence="4">IDI-2</fullName>
    </recommendedName>
</protein>
<feature type="chain" id="PRO_5008104142" description="IDI-2" evidence="1">
    <location>
        <begin position="18"/>
        <end position="137"/>
    </location>
</feature>
<reference evidence="2 3" key="1">
    <citation type="submission" date="2016-03" db="EMBL/GenBank/DDBJ databases">
        <title>Fine-scale spatial genetic structure of a fungal parasite of coffee scale insects.</title>
        <authorList>
            <person name="Jackson D."/>
            <person name="Zemenick K.A."/>
            <person name="Malloure B."/>
            <person name="Quandt C.A."/>
            <person name="James T.Y."/>
        </authorList>
    </citation>
    <scope>NUCLEOTIDE SEQUENCE [LARGE SCALE GENOMIC DNA]</scope>
    <source>
        <strain evidence="2 3">UM487</strain>
    </source>
</reference>
<proteinExistence type="predicted"/>
<evidence type="ECO:0000313" key="2">
    <source>
        <dbReference type="EMBL" id="OAQ98417.1"/>
    </source>
</evidence>
<keyword evidence="1" id="KW-0732">Signal</keyword>
<feature type="signal peptide" evidence="1">
    <location>
        <begin position="1"/>
        <end position="17"/>
    </location>
</feature>
<dbReference type="OrthoDB" id="3660930at2759"/>
<evidence type="ECO:0000313" key="3">
    <source>
        <dbReference type="Proteomes" id="UP000243081"/>
    </source>
</evidence>
<dbReference type="AlphaFoldDB" id="A0A179I6W8"/>
<gene>
    <name evidence="2" type="ORF">LLEC1_06132</name>
</gene>
<dbReference type="EMBL" id="LUKN01002872">
    <property type="protein sequence ID" value="OAQ98417.1"/>
    <property type="molecule type" value="Genomic_DNA"/>
</dbReference>
<accession>A0A179I6W8</accession>
<dbReference type="Proteomes" id="UP000243081">
    <property type="component" value="Unassembled WGS sequence"/>
</dbReference>
<comment type="caution">
    <text evidence="2">The sequence shown here is derived from an EMBL/GenBank/DDBJ whole genome shotgun (WGS) entry which is preliminary data.</text>
</comment>
<organism evidence="2 3">
    <name type="scientific">Cordyceps confragosa</name>
    <name type="common">Lecanicillium lecanii</name>
    <dbReference type="NCBI Taxonomy" id="2714763"/>
    <lineage>
        <taxon>Eukaryota</taxon>
        <taxon>Fungi</taxon>
        <taxon>Dikarya</taxon>
        <taxon>Ascomycota</taxon>
        <taxon>Pezizomycotina</taxon>
        <taxon>Sordariomycetes</taxon>
        <taxon>Hypocreomycetidae</taxon>
        <taxon>Hypocreales</taxon>
        <taxon>Cordycipitaceae</taxon>
        <taxon>Akanthomyces</taxon>
    </lineage>
</organism>